<dbReference type="AlphaFoldDB" id="A0A8K0HDV4"/>
<reference evidence="2" key="1">
    <citation type="submission" date="2020-03" db="EMBL/GenBank/DDBJ databases">
        <title>A high-quality chromosome-level genome assembly of a woody plant with both climbing and erect habits, Rhamnella rubrinervis.</title>
        <authorList>
            <person name="Lu Z."/>
            <person name="Yang Y."/>
            <person name="Zhu X."/>
            <person name="Sun Y."/>
        </authorList>
    </citation>
    <scope>NUCLEOTIDE SEQUENCE</scope>
    <source>
        <strain evidence="2">BYM</strain>
        <tissue evidence="2">Leaf</tissue>
    </source>
</reference>
<accession>A0A8K0HDV4</accession>
<dbReference type="EMBL" id="VOIH02000003">
    <property type="protein sequence ID" value="KAF3450520.1"/>
    <property type="molecule type" value="Genomic_DNA"/>
</dbReference>
<name>A0A8K0HDV4_9ROSA</name>
<sequence>MHASAVTYADRRKGKSPRGDEPKAPRSTGFGLWVSPTRLIAKWSQSIENGPCHEDCRKIWEIRTGADIKRSSRVNKWGSLGKRRKPRKILLPRTNKWRFEDHQFDMEELPLANAGYSAYARQHIAEVHVTRQDDPT</sequence>
<comment type="caution">
    <text evidence="2">The sequence shown here is derived from an EMBL/GenBank/DDBJ whole genome shotgun (WGS) entry which is preliminary data.</text>
</comment>
<protein>
    <submittedName>
        <fullName evidence="2">Uncharacterized protein</fullName>
    </submittedName>
</protein>
<proteinExistence type="predicted"/>
<feature type="region of interest" description="Disordered" evidence="1">
    <location>
        <begin position="1"/>
        <end position="30"/>
    </location>
</feature>
<dbReference type="Proteomes" id="UP000796880">
    <property type="component" value="Unassembled WGS sequence"/>
</dbReference>
<evidence type="ECO:0000256" key="1">
    <source>
        <dbReference type="SAM" id="MobiDB-lite"/>
    </source>
</evidence>
<evidence type="ECO:0000313" key="3">
    <source>
        <dbReference type="Proteomes" id="UP000796880"/>
    </source>
</evidence>
<keyword evidence="3" id="KW-1185">Reference proteome</keyword>
<organism evidence="2 3">
    <name type="scientific">Rhamnella rubrinervis</name>
    <dbReference type="NCBI Taxonomy" id="2594499"/>
    <lineage>
        <taxon>Eukaryota</taxon>
        <taxon>Viridiplantae</taxon>
        <taxon>Streptophyta</taxon>
        <taxon>Embryophyta</taxon>
        <taxon>Tracheophyta</taxon>
        <taxon>Spermatophyta</taxon>
        <taxon>Magnoliopsida</taxon>
        <taxon>eudicotyledons</taxon>
        <taxon>Gunneridae</taxon>
        <taxon>Pentapetalae</taxon>
        <taxon>rosids</taxon>
        <taxon>fabids</taxon>
        <taxon>Rosales</taxon>
        <taxon>Rhamnaceae</taxon>
        <taxon>rhamnoid group</taxon>
        <taxon>Rhamneae</taxon>
        <taxon>Rhamnella</taxon>
    </lineage>
</organism>
<gene>
    <name evidence="2" type="ORF">FNV43_RR06605</name>
</gene>
<evidence type="ECO:0000313" key="2">
    <source>
        <dbReference type="EMBL" id="KAF3450520.1"/>
    </source>
</evidence>